<accession>A0ABP7AIG5</accession>
<dbReference type="InterPro" id="IPR050177">
    <property type="entry name" value="Lipid_A_modif_metabolic_enz"/>
</dbReference>
<name>A0ABP7AIG5_9ACTN</name>
<comment type="caution">
    <text evidence="2">The sequence shown here is derived from an EMBL/GenBank/DDBJ whole genome shotgun (WGS) entry which is preliminary data.</text>
</comment>
<protein>
    <submittedName>
        <fullName evidence="2">NAD-dependent epimerase/dehydratase family protein</fullName>
    </submittedName>
</protein>
<dbReference type="SUPFAM" id="SSF51735">
    <property type="entry name" value="NAD(P)-binding Rossmann-fold domains"/>
    <property type="match status" value="1"/>
</dbReference>
<dbReference type="PANTHER" id="PTHR43245:SF13">
    <property type="entry name" value="UDP-D-APIOSE_UDP-D-XYLOSE SYNTHASE 2"/>
    <property type="match status" value="1"/>
</dbReference>
<gene>
    <name evidence="2" type="ORF">GCM10022236_39200</name>
</gene>
<sequence length="343" mass="37068">MKILVLGGTGFVGRALVEEAVGRRWSVTTFNRGQSGRDVPGVDVIRGDRYRDTDLITLAGTGQWDTVFDCSGYVPGNVLDVSRALSACTAGYVFVSTVSVYAGWPAEPLTEDSRLLEAPPDAGPDFGVDVEDGPTRYGYQKAGCEAAVRDVFGPERCTILRPGVVLGPREYVGRLVWWLARISKGGRVVAPGPADRAIQPVDVRDLATFALQCATANHVGDFNVTAPIRSSTFGDLLAHCMRVTSGDATLVWTDDEVLLRCGVRQWSELPLWRVSRGVWEVSSSRAEAVGLSTRPLAETVADTWAWMEGGGRIDGRDRAGEVGLSAERELQLLRCLDVRAGEP</sequence>
<dbReference type="Gene3D" id="3.40.50.720">
    <property type="entry name" value="NAD(P)-binding Rossmann-like Domain"/>
    <property type="match status" value="1"/>
</dbReference>
<organism evidence="2 3">
    <name type="scientific">Microlunatus ginsengisoli</name>
    <dbReference type="NCBI Taxonomy" id="363863"/>
    <lineage>
        <taxon>Bacteria</taxon>
        <taxon>Bacillati</taxon>
        <taxon>Actinomycetota</taxon>
        <taxon>Actinomycetes</taxon>
        <taxon>Propionibacteriales</taxon>
        <taxon>Propionibacteriaceae</taxon>
        <taxon>Microlunatus</taxon>
    </lineage>
</organism>
<reference evidence="3" key="1">
    <citation type="journal article" date="2019" name="Int. J. Syst. Evol. Microbiol.">
        <title>The Global Catalogue of Microorganisms (GCM) 10K type strain sequencing project: providing services to taxonomists for standard genome sequencing and annotation.</title>
        <authorList>
            <consortium name="The Broad Institute Genomics Platform"/>
            <consortium name="The Broad Institute Genome Sequencing Center for Infectious Disease"/>
            <person name="Wu L."/>
            <person name="Ma J."/>
        </authorList>
    </citation>
    <scope>NUCLEOTIDE SEQUENCE [LARGE SCALE GENOMIC DNA]</scope>
    <source>
        <strain evidence="3">JCM 16929</strain>
    </source>
</reference>
<proteinExistence type="predicted"/>
<dbReference type="PANTHER" id="PTHR43245">
    <property type="entry name" value="BIFUNCTIONAL POLYMYXIN RESISTANCE PROTEIN ARNA"/>
    <property type="match status" value="1"/>
</dbReference>
<feature type="domain" description="NAD-dependent epimerase/dehydratase" evidence="1">
    <location>
        <begin position="3"/>
        <end position="224"/>
    </location>
</feature>
<dbReference type="Pfam" id="PF01370">
    <property type="entry name" value="Epimerase"/>
    <property type="match status" value="1"/>
</dbReference>
<dbReference type="RefSeq" id="WP_344807758.1">
    <property type="nucleotide sequence ID" value="NZ_BAABAB010000031.1"/>
</dbReference>
<dbReference type="Proteomes" id="UP001501490">
    <property type="component" value="Unassembled WGS sequence"/>
</dbReference>
<keyword evidence="3" id="KW-1185">Reference proteome</keyword>
<evidence type="ECO:0000313" key="2">
    <source>
        <dbReference type="EMBL" id="GAA3632821.1"/>
    </source>
</evidence>
<dbReference type="InterPro" id="IPR036291">
    <property type="entry name" value="NAD(P)-bd_dom_sf"/>
</dbReference>
<dbReference type="InterPro" id="IPR001509">
    <property type="entry name" value="Epimerase_deHydtase"/>
</dbReference>
<dbReference type="EMBL" id="BAABAB010000031">
    <property type="protein sequence ID" value="GAA3632821.1"/>
    <property type="molecule type" value="Genomic_DNA"/>
</dbReference>
<evidence type="ECO:0000313" key="3">
    <source>
        <dbReference type="Proteomes" id="UP001501490"/>
    </source>
</evidence>
<evidence type="ECO:0000259" key="1">
    <source>
        <dbReference type="Pfam" id="PF01370"/>
    </source>
</evidence>